<keyword evidence="1" id="KW-0472">Membrane</keyword>
<dbReference type="SUPFAM" id="SSF48371">
    <property type="entry name" value="ARM repeat"/>
    <property type="match status" value="1"/>
</dbReference>
<evidence type="ECO:0000256" key="1">
    <source>
        <dbReference type="SAM" id="Phobius"/>
    </source>
</evidence>
<feature type="transmembrane region" description="Helical" evidence="1">
    <location>
        <begin position="38"/>
        <end position="58"/>
    </location>
</feature>
<dbReference type="Proteomes" id="UP000008022">
    <property type="component" value="Unassembled WGS sequence"/>
</dbReference>
<dbReference type="PANTHER" id="PTHR33115:SF74">
    <property type="entry name" value="OS01G0524100 PROTEIN"/>
    <property type="match status" value="1"/>
</dbReference>
<dbReference type="InterPro" id="IPR016024">
    <property type="entry name" value="ARM-type_fold"/>
</dbReference>
<keyword evidence="3" id="KW-1185">Reference proteome</keyword>
<evidence type="ECO:0000313" key="3">
    <source>
        <dbReference type="Proteomes" id="UP000008022"/>
    </source>
</evidence>
<dbReference type="STRING" id="4529.A0A0E0MXD7"/>
<dbReference type="eggNOG" id="ENOG502QRQI">
    <property type="taxonomic scope" value="Eukaryota"/>
</dbReference>
<dbReference type="OMA" id="IMDNPDN"/>
<keyword evidence="1" id="KW-1133">Transmembrane helix</keyword>
<proteinExistence type="predicted"/>
<organism evidence="2 3">
    <name type="scientific">Oryza rufipogon</name>
    <name type="common">Brownbeard rice</name>
    <name type="synonym">Asian wild rice</name>
    <dbReference type="NCBI Taxonomy" id="4529"/>
    <lineage>
        <taxon>Eukaryota</taxon>
        <taxon>Viridiplantae</taxon>
        <taxon>Streptophyta</taxon>
        <taxon>Embryophyta</taxon>
        <taxon>Tracheophyta</taxon>
        <taxon>Spermatophyta</taxon>
        <taxon>Magnoliopsida</taxon>
        <taxon>Liliopsida</taxon>
        <taxon>Poales</taxon>
        <taxon>Poaceae</taxon>
        <taxon>BOP clade</taxon>
        <taxon>Oryzoideae</taxon>
        <taxon>Oryzeae</taxon>
        <taxon>Oryzinae</taxon>
        <taxon>Oryza</taxon>
    </lineage>
</organism>
<feature type="transmembrane region" description="Helical" evidence="1">
    <location>
        <begin position="267"/>
        <end position="289"/>
    </location>
</feature>
<accession>A0A0E0MXD7</accession>
<dbReference type="Gene3D" id="1.25.10.10">
    <property type="entry name" value="Leucine-rich Repeat Variant"/>
    <property type="match status" value="1"/>
</dbReference>
<protein>
    <submittedName>
        <fullName evidence="2">Uncharacterized protein</fullName>
    </submittedName>
</protein>
<sequence length="922" mass="101932">MDHATAASTTTNVAAEVLGLPEAKLNWMILRWVFIDKLISSFGALALAWATIVLLGGFSTLIKQKDFWFVTIISFMEAARARAWHRMRPCEDGARAAVRWRGAAQCSRGPVMLGRASAARAARHANAVYCQSRFPPIGIHRRLQVGCGGFRRERQKRNKNKEKERNSFSRLDRRDAKRICEFLPFFFLGLRLFSSAVDPRDQFILNAPEVVAAETERFEAMENGSWQRHISINRQVSSSSVTAQGLRAKVASYYAKRCSCGFFLAKLLLMGFALVLYSAAVASVVLAALRLSKQDYVDPADQGSSDHKSIKGSLNLFYGLVLVQGASDLLAQAMFTVADIQLVLKITEAYQLGPLGKQMVSHYMLVTYLRCSGGNVREAMNMDLVSFAMELVRSNSIADRLVGVGVLDSILRVPKYRALALMRLRASADTVGGVVSMLGLTNNTRKEVNTRGHAAGVILELSRDLLLESFPAMLPIVSSLIVAADNSGNDVTVSMEFTWFGVKILNKIMDNPDNCNKVADADGQVIASIVNLTAVTGDDRSLSIVSSSAVRDEEIILEAVQVLHKLVSAAGDSGRVLRCKVSDNVYVLRNISKILQHPRSQVKLLVEAIGVLACLALDETGREEIASSPQIIRKLVSFLVPRSQMISEISADRRQLAKPNAEALVMLAMDNQSIVWKIQEELKPQDMQKLVEMLSADSTGFKTNVAKLSGILHANSRAEHAHLQKTIINTALPTLLKAIKSEVEKLEDPVLYAGEHANNFQEWRTKQGALLESFVGLSVQICTSIHASDFNEALRSANVTVYMVMQKLRKILDLYKSPAIEFPGIRRVAVELIIWMKQCSSHCNEVFFQCEMDKALKEVAGTEERLEMFKIFYYGVGIVKHSEPISSLMGTEMCGLHLEDVAKSKLEGEKLKELARPSEDAE</sequence>
<dbReference type="PANTHER" id="PTHR33115">
    <property type="entry name" value="ARM REPEAT SUPERFAMILY PROTEIN"/>
    <property type="match status" value="1"/>
</dbReference>
<dbReference type="Gramene" id="ORUFI01G20220.1">
    <property type="protein sequence ID" value="ORUFI01G20220.1"/>
    <property type="gene ID" value="ORUFI01G20220"/>
</dbReference>
<reference evidence="2" key="2">
    <citation type="submission" date="2015-06" db="UniProtKB">
        <authorList>
            <consortium name="EnsemblPlants"/>
        </authorList>
    </citation>
    <scope>IDENTIFICATION</scope>
</reference>
<evidence type="ECO:0000313" key="2">
    <source>
        <dbReference type="EnsemblPlants" id="ORUFI01G20220.1"/>
    </source>
</evidence>
<dbReference type="InterPro" id="IPR011989">
    <property type="entry name" value="ARM-like"/>
</dbReference>
<name>A0A0E0MXD7_ORYRU</name>
<reference evidence="3" key="1">
    <citation type="submission" date="2013-06" db="EMBL/GenBank/DDBJ databases">
        <authorList>
            <person name="Zhao Q."/>
        </authorList>
    </citation>
    <scope>NUCLEOTIDE SEQUENCE</scope>
    <source>
        <strain evidence="3">cv. W1943</strain>
    </source>
</reference>
<keyword evidence="1" id="KW-0812">Transmembrane</keyword>
<dbReference type="AlphaFoldDB" id="A0A0E0MXD7"/>
<dbReference type="EnsemblPlants" id="ORUFI01G20220.1">
    <property type="protein sequence ID" value="ORUFI01G20220.1"/>
    <property type="gene ID" value="ORUFI01G20220"/>
</dbReference>
<dbReference type="HOGENOM" id="CLU_006857_0_0_1"/>